<protein>
    <recommendedName>
        <fullName evidence="1">Domain X domain-containing protein</fullName>
    </recommendedName>
</protein>
<dbReference type="EMBL" id="MH281625">
    <property type="protein sequence ID" value="AYR06676.1"/>
    <property type="molecule type" value="Genomic_DNA"/>
</dbReference>
<reference evidence="2" key="1">
    <citation type="journal article" date="2018" name="Genome Biol. Evol.">
        <title>Mitochondrial and Plastid Genomes from Coralline Red Algae Provide Insights into the Incongruent Evolutionary Histories of Organelles.</title>
        <authorList>
            <person name="Lee J."/>
            <person name="Song H.J."/>
            <person name="In Park S."/>
            <person name="Lee Y.M."/>
            <person name="Jeong S.Y."/>
            <person name="Oh Cho T."/>
            <person name="Kim J.H."/>
            <person name="Choi H.G."/>
            <person name="Choi C.G."/>
            <person name="Nelson W.A."/>
            <person name="Fredericq S."/>
            <person name="Bhattacharya D."/>
            <person name="Su Yoon H."/>
        </authorList>
    </citation>
    <scope>NUCLEOTIDE SEQUENCE</scope>
</reference>
<dbReference type="GO" id="GO:0005737">
    <property type="term" value="C:cytoplasm"/>
    <property type="evidence" value="ECO:0007669"/>
    <property type="project" value="UniProtKB-ARBA"/>
</dbReference>
<dbReference type="AlphaFoldDB" id="A0A3G3MIL0"/>
<name>A0A3G3MIL0_9FLOR</name>
<dbReference type="InterPro" id="IPR024937">
    <property type="entry name" value="Domain_X"/>
</dbReference>
<evidence type="ECO:0000313" key="2">
    <source>
        <dbReference type="EMBL" id="AYR06676.1"/>
    </source>
</evidence>
<evidence type="ECO:0000259" key="1">
    <source>
        <dbReference type="Pfam" id="PF01348"/>
    </source>
</evidence>
<gene>
    <name evidence="2" type="primary">orf780</name>
</gene>
<accession>A0A3G3MIL0</accession>
<organism evidence="2">
    <name type="scientific">Rhodogorgon sp</name>
    <dbReference type="NCBI Taxonomy" id="2485824"/>
    <lineage>
        <taxon>Eukaryota</taxon>
        <taxon>Rhodophyta</taxon>
        <taxon>Florideophyceae</taxon>
        <taxon>Corallinophycidae</taxon>
        <taxon>Rhodogorgonales</taxon>
        <taxon>Rhodogorgonaceae</taxon>
        <taxon>Rhodogorgon</taxon>
    </lineage>
</organism>
<keyword evidence="2" id="KW-0496">Mitochondrion</keyword>
<proteinExistence type="predicted"/>
<sequence length="366" mass="44548">MKDIFFYWRKIYFKLLNIMFENSLEIISYFYLKKNNKFYVNKNIIFYFECKCSNTKFIKKSNYNKIEIKNTFLDLNKIFDLFYLYKFRKANFNCTRYEILKRAQLMFCNFTWILDIKITWGSFLFNLVAKDSDKLKQIFYTLRFYEFIILTKIINLKFYLEFKKNLQLVNNICILKGNISNINSLKAVWYLNEALFGSKRVYFILNLIQNFIKTIIINDSSVRIQFYISYFKTKEILFLDTILKTTIRQRSSYIVFKLPIKQILRKAEIIGFVKKINFKASSVGYLTNYTHAEILEFYNKFIIKLLRNYFFVNNYRSFNFLIYRLKRSCALTLTLKYKLRFAGKVFKKYGETLMCPETKKHFFTLI</sequence>
<feature type="domain" description="Domain X" evidence="1">
    <location>
        <begin position="254"/>
        <end position="358"/>
    </location>
</feature>
<dbReference type="GO" id="GO:0006397">
    <property type="term" value="P:mRNA processing"/>
    <property type="evidence" value="ECO:0007669"/>
    <property type="project" value="InterPro"/>
</dbReference>
<geneLocation type="mitochondrion" evidence="2"/>
<dbReference type="Pfam" id="PF01348">
    <property type="entry name" value="Intron_maturas2"/>
    <property type="match status" value="1"/>
</dbReference>